<dbReference type="EMBL" id="NEVH01009069">
    <property type="protein sequence ID" value="PNF33972.1"/>
    <property type="molecule type" value="Genomic_DNA"/>
</dbReference>
<dbReference type="NCBIfam" id="TIGR00066">
    <property type="entry name" value="g_glut_trans"/>
    <property type="match status" value="1"/>
</dbReference>
<feature type="transmembrane region" description="Helical" evidence="4">
    <location>
        <begin position="15"/>
        <end position="36"/>
    </location>
</feature>
<keyword evidence="6" id="KW-1185">Reference proteome</keyword>
<sequence>MLLRRHLKRKLQKRYLLAAGLVLAICGTAGILHITLQRPSRSKPLLVPPNPEIPLPPSGSVERHFKQAAVCSDGPPCAEIGRNIFLKNGSVVDAAIATLFCNGMVNSQSMGLGGGFMMTLYLHESRTAITLNARECAPLKSKPDMYNKDNEKSKNGAMAAGVPGELKGYWEAHQRYGRLPWEELILPTIHLCEEGYIMNKHQSDSLSMRAKLIPMDPILRELFVNPKTGEFFHHGDRIRPKRFCETLKIIAKNGGNCLYTGSLAKMFVSDIQKMGGIITEEDMASYRVKWDEPITINLRDKMTLFSSPPPGSGILLGFILNILDGYNLTSESIKDINSTILTYHRIIEAFKFAYARRTELGDGDFVNITNLLHTLQSKDYGNQIRHNISDNRTYTNPGYYGAVNFSVDDHGTAHISIIAPNGDAASITSTVNLHLGAGVTSHTTGIILNSGMNDFSIEKAKSYFGIPFSPANAITPGKRAVSSMCPSIIVNGEGDVRLVIGASGGTKITTAVAYVIMRILWFGEGIKQAVDASRIYHQIFPMEVSYDYGVLDQIIKGLEKLGHKTDRIRDRGSIICALSKLGNMITANADFRKGGDVFGID</sequence>
<feature type="binding site" evidence="3">
    <location>
        <position position="505"/>
    </location>
    <ligand>
        <name>L-glutamate</name>
        <dbReference type="ChEBI" id="CHEBI:29985"/>
    </ligand>
</feature>
<dbReference type="EMBL" id="NEVH01009069">
    <property type="protein sequence ID" value="PNF33970.1"/>
    <property type="molecule type" value="Genomic_DNA"/>
</dbReference>
<dbReference type="FunCoup" id="A0A2J7QZH2">
    <property type="interactions" value="85"/>
</dbReference>
<feature type="binding site" evidence="3">
    <location>
        <begin position="430"/>
        <end position="432"/>
    </location>
    <ligand>
        <name>L-glutamate</name>
        <dbReference type="ChEBI" id="CHEBI:29985"/>
    </ligand>
</feature>
<accession>A0A2J7QZH2</accession>
<dbReference type="GO" id="GO:0005886">
    <property type="term" value="C:plasma membrane"/>
    <property type="evidence" value="ECO:0007669"/>
    <property type="project" value="TreeGrafter"/>
</dbReference>
<comment type="caution">
    <text evidence="5">The sequence shown here is derived from an EMBL/GenBank/DDBJ whole genome shotgun (WGS) entry which is preliminary data.</text>
</comment>
<dbReference type="InterPro" id="IPR043138">
    <property type="entry name" value="GGT_lsub"/>
</dbReference>
<evidence type="ECO:0000256" key="4">
    <source>
        <dbReference type="SAM" id="Phobius"/>
    </source>
</evidence>
<dbReference type="Gene3D" id="1.10.246.130">
    <property type="match status" value="1"/>
</dbReference>
<dbReference type="PANTHER" id="PTHR11686">
    <property type="entry name" value="GAMMA GLUTAMYL TRANSPEPTIDASE"/>
    <property type="match status" value="1"/>
</dbReference>
<dbReference type="Gene3D" id="3.60.20.40">
    <property type="match status" value="1"/>
</dbReference>
<organism evidence="5 6">
    <name type="scientific">Cryptotermes secundus</name>
    <dbReference type="NCBI Taxonomy" id="105785"/>
    <lineage>
        <taxon>Eukaryota</taxon>
        <taxon>Metazoa</taxon>
        <taxon>Ecdysozoa</taxon>
        <taxon>Arthropoda</taxon>
        <taxon>Hexapoda</taxon>
        <taxon>Insecta</taxon>
        <taxon>Pterygota</taxon>
        <taxon>Neoptera</taxon>
        <taxon>Polyneoptera</taxon>
        <taxon>Dictyoptera</taxon>
        <taxon>Blattodea</taxon>
        <taxon>Blattoidea</taxon>
        <taxon>Termitoidae</taxon>
        <taxon>Kalotermitidae</taxon>
        <taxon>Cryptotermitinae</taxon>
        <taxon>Cryptotermes</taxon>
    </lineage>
</organism>
<proteinExistence type="predicted"/>
<feature type="binding site" evidence="3">
    <location>
        <begin position="482"/>
        <end position="483"/>
    </location>
    <ligand>
        <name>L-glutamate</name>
        <dbReference type="ChEBI" id="CHEBI:29985"/>
    </ligand>
</feature>
<evidence type="ECO:0000256" key="1">
    <source>
        <dbReference type="ARBA" id="ARBA00084097"/>
    </source>
</evidence>
<reference evidence="5 6" key="1">
    <citation type="submission" date="2017-12" db="EMBL/GenBank/DDBJ databases">
        <title>Hemimetabolous genomes reveal molecular basis of termite eusociality.</title>
        <authorList>
            <person name="Harrison M.C."/>
            <person name="Jongepier E."/>
            <person name="Robertson H.M."/>
            <person name="Arning N."/>
            <person name="Bitard-Feildel T."/>
            <person name="Chao H."/>
            <person name="Childers C.P."/>
            <person name="Dinh H."/>
            <person name="Doddapaneni H."/>
            <person name="Dugan S."/>
            <person name="Gowin J."/>
            <person name="Greiner C."/>
            <person name="Han Y."/>
            <person name="Hu H."/>
            <person name="Hughes D.S.T."/>
            <person name="Huylmans A.-K."/>
            <person name="Kemena C."/>
            <person name="Kremer L.P.M."/>
            <person name="Lee S.L."/>
            <person name="Lopez-Ezquerra A."/>
            <person name="Mallet L."/>
            <person name="Monroy-Kuhn J.M."/>
            <person name="Moser A."/>
            <person name="Murali S.C."/>
            <person name="Muzny D.M."/>
            <person name="Otani S."/>
            <person name="Piulachs M.-D."/>
            <person name="Poelchau M."/>
            <person name="Qu J."/>
            <person name="Schaub F."/>
            <person name="Wada-Katsumata A."/>
            <person name="Worley K.C."/>
            <person name="Xie Q."/>
            <person name="Ylla G."/>
            <person name="Poulsen M."/>
            <person name="Gibbs R.A."/>
            <person name="Schal C."/>
            <person name="Richards S."/>
            <person name="Belles X."/>
            <person name="Korb J."/>
            <person name="Bornberg-Bauer E."/>
        </authorList>
    </citation>
    <scope>NUCLEOTIDE SEQUENCE [LARGE SCALE GENOMIC DNA]</scope>
    <source>
        <tissue evidence="5">Whole body</tissue>
    </source>
</reference>
<evidence type="ECO:0000256" key="2">
    <source>
        <dbReference type="PIRSR" id="PIRSR600101-1"/>
    </source>
</evidence>
<gene>
    <name evidence="5" type="ORF">B7P43_G04668</name>
</gene>
<dbReference type="InterPro" id="IPR029055">
    <property type="entry name" value="Ntn_hydrolases_N"/>
</dbReference>
<evidence type="ECO:0000313" key="6">
    <source>
        <dbReference type="Proteomes" id="UP000235965"/>
    </source>
</evidence>
<keyword evidence="1" id="KW-1199">Hemostasis impairing toxin</keyword>
<keyword evidence="4" id="KW-0472">Membrane</keyword>
<evidence type="ECO:0000313" key="5">
    <source>
        <dbReference type="EMBL" id="PNF33972.1"/>
    </source>
</evidence>
<evidence type="ECO:0000256" key="3">
    <source>
        <dbReference type="PIRSR" id="PIRSR600101-2"/>
    </source>
</evidence>
<dbReference type="GO" id="GO:0036374">
    <property type="term" value="F:glutathione hydrolase activity"/>
    <property type="evidence" value="ECO:0007669"/>
    <property type="project" value="InterPro"/>
</dbReference>
<dbReference type="InParanoid" id="A0A2J7QZH2"/>
<dbReference type="InterPro" id="IPR043137">
    <property type="entry name" value="GGT_ssub_C"/>
</dbReference>
<dbReference type="InterPro" id="IPR000101">
    <property type="entry name" value="GGT_peptidase"/>
</dbReference>
<dbReference type="AlphaFoldDB" id="A0A2J7QZH2"/>
<keyword evidence="1" id="KW-0800">Toxin</keyword>
<keyword evidence="1" id="KW-1202">Platelet aggregation activating toxin</keyword>
<dbReference type="STRING" id="105785.A0A2J7QZH2"/>
<dbReference type="SUPFAM" id="SSF56235">
    <property type="entry name" value="N-terminal nucleophile aminohydrolases (Ntn hydrolases)"/>
    <property type="match status" value="1"/>
</dbReference>
<dbReference type="FunFam" id="1.10.246.130:FF:000002">
    <property type="entry name" value="glutathione hydrolase 1 proenzyme"/>
    <property type="match status" value="1"/>
</dbReference>
<dbReference type="GO" id="GO:0006751">
    <property type="term" value="P:glutathione catabolic process"/>
    <property type="evidence" value="ECO:0007669"/>
    <property type="project" value="InterPro"/>
</dbReference>
<dbReference type="PANTHER" id="PTHR11686:SF9">
    <property type="entry name" value="RE13973P"/>
    <property type="match status" value="1"/>
</dbReference>
<dbReference type="PRINTS" id="PR01210">
    <property type="entry name" value="GGTRANSPTASE"/>
</dbReference>
<dbReference type="Proteomes" id="UP000235965">
    <property type="component" value="Unassembled WGS sequence"/>
</dbReference>
<keyword evidence="4" id="KW-1133">Transmembrane helix</keyword>
<feature type="binding site" evidence="3">
    <location>
        <position position="454"/>
    </location>
    <ligand>
        <name>L-glutamate</name>
        <dbReference type="ChEBI" id="CHEBI:29985"/>
    </ligand>
</feature>
<name>A0A2J7QZH2_9NEOP</name>
<dbReference type="OrthoDB" id="1081007at2759"/>
<keyword evidence="4" id="KW-0812">Transmembrane</keyword>
<protein>
    <submittedName>
        <fullName evidence="5">Gamma-glutamyltranspeptidase 1</fullName>
    </submittedName>
</protein>
<feature type="binding site" evidence="3">
    <location>
        <position position="134"/>
    </location>
    <ligand>
        <name>L-glutamate</name>
        <dbReference type="ChEBI" id="CHEBI:29985"/>
    </ligand>
</feature>
<feature type="active site" description="Nucleophile" evidence="2">
    <location>
        <position position="412"/>
    </location>
</feature>
<dbReference type="Pfam" id="PF01019">
    <property type="entry name" value="G_glu_transpept"/>
    <property type="match status" value="1"/>
</dbReference>
<dbReference type="FunFam" id="3.60.20.40:FF:000001">
    <property type="entry name" value="Gamma-glutamyltranspeptidase 1"/>
    <property type="match status" value="1"/>
</dbReference>